<reference evidence="1 2" key="1">
    <citation type="submission" date="2018-07" db="EMBL/GenBank/DDBJ databases">
        <title>The role of parmesan cheese in vectoring bovine microbiota.</title>
        <authorList>
            <person name="Lugli G.A."/>
            <person name="Milani C."/>
        </authorList>
    </citation>
    <scope>NUCLEOTIDE SEQUENCE [LARGE SCALE GENOMIC DNA]</scope>
    <source>
        <strain evidence="1 2">BMONG18</strain>
    </source>
</reference>
<dbReference type="EMBL" id="QRAJ01000013">
    <property type="protein sequence ID" value="ROT86259.1"/>
    <property type="molecule type" value="Genomic_DNA"/>
</dbReference>
<sequence length="107" mass="12137">MSRILSITITPKTVTTTTKTCIWQRRTVFTWGTTITSSCADRLRDMLTGLTPDVWHLENDEADEWEFIDEDAEEAIALMAEDTQLSQLDIERPDGCEEIGTLTVLID</sequence>
<comment type="caution">
    <text evidence="1">The sequence shown here is derived from an EMBL/GenBank/DDBJ whole genome shotgun (WGS) entry which is preliminary data.</text>
</comment>
<evidence type="ECO:0000313" key="2">
    <source>
        <dbReference type="Proteomes" id="UP000285266"/>
    </source>
</evidence>
<name>A0A423UC27_9BIFI</name>
<dbReference type="Proteomes" id="UP000285266">
    <property type="component" value="Unassembled WGS sequence"/>
</dbReference>
<dbReference type="AlphaFoldDB" id="A0A423UC27"/>
<protein>
    <submittedName>
        <fullName evidence="1">Uncharacterized protein</fullName>
    </submittedName>
</protein>
<accession>A0A423UC27</accession>
<organism evidence="1 2">
    <name type="scientific">Bifidobacterium mongoliense</name>
    <dbReference type="NCBI Taxonomy" id="518643"/>
    <lineage>
        <taxon>Bacteria</taxon>
        <taxon>Bacillati</taxon>
        <taxon>Actinomycetota</taxon>
        <taxon>Actinomycetes</taxon>
        <taxon>Bifidobacteriales</taxon>
        <taxon>Bifidobacteriaceae</taxon>
        <taxon>Bifidobacterium</taxon>
    </lineage>
</organism>
<gene>
    <name evidence="1" type="ORF">BMONG18_1579</name>
</gene>
<proteinExistence type="predicted"/>
<evidence type="ECO:0000313" key="1">
    <source>
        <dbReference type="EMBL" id="ROT86259.1"/>
    </source>
</evidence>
<dbReference type="RefSeq" id="WP_123645326.1">
    <property type="nucleotide sequence ID" value="NZ_QRAJ01000013.1"/>
</dbReference>